<proteinExistence type="predicted"/>
<dbReference type="InterPro" id="IPR004991">
    <property type="entry name" value="Aerolysin-like"/>
</dbReference>
<protein>
    <submittedName>
        <fullName evidence="1">Hemolytic lectin</fullName>
    </submittedName>
</protein>
<dbReference type="CDD" id="cd23424">
    <property type="entry name" value="beta-trefoil_Ricin_BEL-like"/>
    <property type="match status" value="1"/>
</dbReference>
<dbReference type="SUPFAM" id="SSF56973">
    <property type="entry name" value="Aerolisin/ETX pore-forming domain"/>
    <property type="match status" value="1"/>
</dbReference>
<keyword evidence="2" id="KW-1185">Reference proteome</keyword>
<dbReference type="PANTHER" id="PTHR39244">
    <property type="entry name" value="NATTERIN-4"/>
    <property type="match status" value="1"/>
</dbReference>
<dbReference type="InterPro" id="IPR053237">
    <property type="entry name" value="Natterin_C"/>
</dbReference>
<dbReference type="InterPro" id="IPR035992">
    <property type="entry name" value="Ricin_B-like_lectins"/>
</dbReference>
<organism evidence="1 2">
    <name type="scientific">Sphaerosporella brunnea</name>
    <dbReference type="NCBI Taxonomy" id="1250544"/>
    <lineage>
        <taxon>Eukaryota</taxon>
        <taxon>Fungi</taxon>
        <taxon>Dikarya</taxon>
        <taxon>Ascomycota</taxon>
        <taxon>Pezizomycotina</taxon>
        <taxon>Pezizomycetes</taxon>
        <taxon>Pezizales</taxon>
        <taxon>Pyronemataceae</taxon>
        <taxon>Sphaerosporella</taxon>
    </lineage>
</organism>
<dbReference type="Proteomes" id="UP000326924">
    <property type="component" value="Unassembled WGS sequence"/>
</dbReference>
<reference evidence="1 2" key="1">
    <citation type="submission" date="2019-09" db="EMBL/GenBank/DDBJ databases">
        <title>Draft genome of the ectomycorrhizal ascomycete Sphaerosporella brunnea.</title>
        <authorList>
            <consortium name="DOE Joint Genome Institute"/>
            <person name="Benucci G.M."/>
            <person name="Marozzi G."/>
            <person name="Antonielli L."/>
            <person name="Sanchez S."/>
            <person name="Marco P."/>
            <person name="Wang X."/>
            <person name="Falini L.B."/>
            <person name="Barry K."/>
            <person name="Haridas S."/>
            <person name="Lipzen A."/>
            <person name="Labutti K."/>
            <person name="Grigoriev I.V."/>
            <person name="Murat C."/>
            <person name="Martin F."/>
            <person name="Albertini E."/>
            <person name="Donnini D."/>
            <person name="Bonito G."/>
        </authorList>
    </citation>
    <scope>NUCLEOTIDE SEQUENCE [LARGE SCALE GENOMIC DNA]</scope>
    <source>
        <strain evidence="1 2">Sb_GMNB300</strain>
    </source>
</reference>
<sequence>MYIPPKEISFRLRGYSSGYVLYSRKQNEPTFFHYGGPVYDDQWWQLIPGTGKHAGYYLIKSKFTGNVIWSRNSPDPRIGHIGGNGQYEDNWFKFEPGTGKLAGNFRIRNFASDAVLYSRTHNDPTLYNYPGNSNVYDDQYFTFLFEDMEINRVEYKIDQAKILSNVPEVIGSATQRNDSSVNQTVEFNFSRTESNSSSFDYTLGFTITVGASGKVGIPFVAEGQVKVDVSNSHTMKWGTTTTESKTYSARFPATAPPHTKITATATVTRANIEVPFTIYSRSVATGFEVATQGIYHGVTYWNIASDIKEVPL</sequence>
<dbReference type="InParanoid" id="A0A5J5EH59"/>
<keyword evidence="1" id="KW-0430">Lectin</keyword>
<dbReference type="AlphaFoldDB" id="A0A5J5EH59"/>
<comment type="caution">
    <text evidence="1">The sequence shown here is derived from an EMBL/GenBank/DDBJ whole genome shotgun (WGS) entry which is preliminary data.</text>
</comment>
<dbReference type="OrthoDB" id="4948898at2759"/>
<dbReference type="SUPFAM" id="SSF50370">
    <property type="entry name" value="Ricin B-like lectins"/>
    <property type="match status" value="1"/>
</dbReference>
<dbReference type="CDD" id="cd20215">
    <property type="entry name" value="PFM_LSL-like"/>
    <property type="match status" value="1"/>
</dbReference>
<dbReference type="Gene3D" id="2.170.15.10">
    <property type="entry name" value="Proaerolysin, chain A, domain 3"/>
    <property type="match status" value="1"/>
</dbReference>
<name>A0A5J5EH59_9PEZI</name>
<dbReference type="Pfam" id="PF03318">
    <property type="entry name" value="ETX_MTX2"/>
    <property type="match status" value="1"/>
</dbReference>
<gene>
    <name evidence="1" type="ORF">FN846DRAFT_973997</name>
</gene>
<dbReference type="PANTHER" id="PTHR39244:SF5">
    <property type="entry name" value="NATTERIN-3-LIKE"/>
    <property type="match status" value="1"/>
</dbReference>
<evidence type="ECO:0000313" key="1">
    <source>
        <dbReference type="EMBL" id="KAA8894423.1"/>
    </source>
</evidence>
<dbReference type="Gene3D" id="2.80.10.50">
    <property type="match status" value="1"/>
</dbReference>
<dbReference type="GO" id="GO:0030246">
    <property type="term" value="F:carbohydrate binding"/>
    <property type="evidence" value="ECO:0007669"/>
    <property type="project" value="UniProtKB-KW"/>
</dbReference>
<accession>A0A5J5EH59</accession>
<evidence type="ECO:0000313" key="2">
    <source>
        <dbReference type="Proteomes" id="UP000326924"/>
    </source>
</evidence>
<dbReference type="EMBL" id="VXIS01000340">
    <property type="protein sequence ID" value="KAA8894423.1"/>
    <property type="molecule type" value="Genomic_DNA"/>
</dbReference>